<dbReference type="Gene3D" id="1.10.1510.10">
    <property type="entry name" value="Uncharacterised protein YqeY/AIM41 PF09424, N-terminal domain"/>
    <property type="match status" value="1"/>
</dbReference>
<dbReference type="Proteomes" id="UP000245802">
    <property type="component" value="Chromosome"/>
</dbReference>
<evidence type="ECO:0000256" key="1">
    <source>
        <dbReference type="SAM" id="MobiDB-lite"/>
    </source>
</evidence>
<name>A0A2Z3GYC8_9BACT</name>
<dbReference type="PANTHER" id="PTHR28055:SF1">
    <property type="entry name" value="ALTERED INHERITANCE OF MITOCHONDRIA PROTEIN 41, MITOCHONDRIAL"/>
    <property type="match status" value="1"/>
</dbReference>
<dbReference type="SUPFAM" id="SSF89095">
    <property type="entry name" value="GatB/YqeY motif"/>
    <property type="match status" value="1"/>
</dbReference>
<dbReference type="AlphaFoldDB" id="A0A2Z3GYC8"/>
<reference evidence="2 3" key="1">
    <citation type="submission" date="2018-01" db="EMBL/GenBank/DDBJ databases">
        <title>G. obscuriglobus.</title>
        <authorList>
            <person name="Franke J."/>
            <person name="Blomberg W."/>
            <person name="Selmecki A."/>
        </authorList>
    </citation>
    <scope>NUCLEOTIDE SEQUENCE [LARGE SCALE GENOMIC DNA]</scope>
    <source>
        <strain evidence="2 3">DSM 5831</strain>
    </source>
</reference>
<dbReference type="EMBL" id="CP025958">
    <property type="protein sequence ID" value="AWM38773.1"/>
    <property type="molecule type" value="Genomic_DNA"/>
</dbReference>
<evidence type="ECO:0008006" key="4">
    <source>
        <dbReference type="Google" id="ProtNLM"/>
    </source>
</evidence>
<feature type="compositionally biased region" description="Basic residues" evidence="1">
    <location>
        <begin position="1"/>
        <end position="10"/>
    </location>
</feature>
<dbReference type="GO" id="GO:0016884">
    <property type="term" value="F:carbon-nitrogen ligase activity, with glutamine as amido-N-donor"/>
    <property type="evidence" value="ECO:0007669"/>
    <property type="project" value="InterPro"/>
</dbReference>
<sequence>MGPVRSRRHGRDWPPNPLQRASLRSRGACRTSCVPEEQETDVSLHDELKARVTAAVKSGDALTRDALRTVLGEAQAEAVRRKVEATDEVVLGVVRKTVTGLKETIPLAKNAGRDTTQREAELALLESLLPKAWGQEAIAAALVSIRDDLRAAKNEGQALGVAMKALKAQGATANPDDVKAVVAAVRA</sequence>
<dbReference type="Pfam" id="PF09424">
    <property type="entry name" value="YqeY"/>
    <property type="match status" value="1"/>
</dbReference>
<dbReference type="InterPro" id="IPR019004">
    <property type="entry name" value="YqeY/Aim41"/>
</dbReference>
<proteinExistence type="predicted"/>
<organism evidence="2 3">
    <name type="scientific">Gemmata obscuriglobus</name>
    <dbReference type="NCBI Taxonomy" id="114"/>
    <lineage>
        <taxon>Bacteria</taxon>
        <taxon>Pseudomonadati</taxon>
        <taxon>Planctomycetota</taxon>
        <taxon>Planctomycetia</taxon>
        <taxon>Gemmatales</taxon>
        <taxon>Gemmataceae</taxon>
        <taxon>Gemmata</taxon>
    </lineage>
</organism>
<evidence type="ECO:0000313" key="3">
    <source>
        <dbReference type="Proteomes" id="UP000245802"/>
    </source>
</evidence>
<dbReference type="KEGG" id="gog:C1280_18450"/>
<dbReference type="PANTHER" id="PTHR28055">
    <property type="entry name" value="ALTERED INHERITANCE OF MITOCHONDRIA PROTEIN 41, MITOCHONDRIAL"/>
    <property type="match status" value="1"/>
</dbReference>
<gene>
    <name evidence="2" type="ORF">C1280_18450</name>
</gene>
<accession>A0A2Z3GYC8</accession>
<dbReference type="InterPro" id="IPR003789">
    <property type="entry name" value="Asn/Gln_tRNA_amidoTrase-B-like"/>
</dbReference>
<keyword evidence="3" id="KW-1185">Reference proteome</keyword>
<protein>
    <recommendedName>
        <fullName evidence="4">GatB/YqeY domain-containing protein</fullName>
    </recommendedName>
</protein>
<dbReference type="InterPro" id="IPR042184">
    <property type="entry name" value="YqeY/Aim41_N"/>
</dbReference>
<evidence type="ECO:0000313" key="2">
    <source>
        <dbReference type="EMBL" id="AWM38773.1"/>
    </source>
</evidence>
<feature type="region of interest" description="Disordered" evidence="1">
    <location>
        <begin position="1"/>
        <end position="32"/>
    </location>
</feature>
<dbReference type="OrthoDB" id="277493at2"/>